<keyword evidence="3" id="KW-1185">Reference proteome</keyword>
<reference evidence="2 3" key="1">
    <citation type="submission" date="2009-11" db="EMBL/GenBank/DDBJ databases">
        <title>Annotation of Allomyces macrogynus ATCC 38327.</title>
        <authorList>
            <consortium name="The Broad Institute Genome Sequencing Platform"/>
            <person name="Russ C."/>
            <person name="Cuomo C."/>
            <person name="Burger G."/>
            <person name="Gray M.W."/>
            <person name="Holland P.W.H."/>
            <person name="King N."/>
            <person name="Lang F.B.F."/>
            <person name="Roger A.J."/>
            <person name="Ruiz-Trillo I."/>
            <person name="Young S.K."/>
            <person name="Zeng Q."/>
            <person name="Gargeya S."/>
            <person name="Fitzgerald M."/>
            <person name="Haas B."/>
            <person name="Abouelleil A."/>
            <person name="Alvarado L."/>
            <person name="Arachchi H.M."/>
            <person name="Berlin A."/>
            <person name="Chapman S.B."/>
            <person name="Gearin G."/>
            <person name="Goldberg J."/>
            <person name="Griggs A."/>
            <person name="Gujja S."/>
            <person name="Hansen M."/>
            <person name="Heiman D."/>
            <person name="Howarth C."/>
            <person name="Larimer J."/>
            <person name="Lui A."/>
            <person name="MacDonald P.J.P."/>
            <person name="McCowen C."/>
            <person name="Montmayeur A."/>
            <person name="Murphy C."/>
            <person name="Neiman D."/>
            <person name="Pearson M."/>
            <person name="Priest M."/>
            <person name="Roberts A."/>
            <person name="Saif S."/>
            <person name="Shea T."/>
            <person name="Sisk P."/>
            <person name="Stolte C."/>
            <person name="Sykes S."/>
            <person name="Wortman J."/>
            <person name="Nusbaum C."/>
            <person name="Birren B."/>
        </authorList>
    </citation>
    <scope>NUCLEOTIDE SEQUENCE [LARGE SCALE GENOMIC DNA]</scope>
    <source>
        <strain evidence="2 3">ATCC 38327</strain>
    </source>
</reference>
<feature type="region of interest" description="Disordered" evidence="1">
    <location>
        <begin position="129"/>
        <end position="158"/>
    </location>
</feature>
<dbReference type="Proteomes" id="UP000054350">
    <property type="component" value="Unassembled WGS sequence"/>
</dbReference>
<proteinExistence type="predicted"/>
<name>A0A0L0SY40_ALLM3</name>
<dbReference type="AlphaFoldDB" id="A0A0L0SY40"/>
<organism evidence="2 3">
    <name type="scientific">Allomyces macrogynus (strain ATCC 38327)</name>
    <name type="common">Allomyces javanicus var. macrogynus</name>
    <dbReference type="NCBI Taxonomy" id="578462"/>
    <lineage>
        <taxon>Eukaryota</taxon>
        <taxon>Fungi</taxon>
        <taxon>Fungi incertae sedis</taxon>
        <taxon>Blastocladiomycota</taxon>
        <taxon>Blastocladiomycetes</taxon>
        <taxon>Blastocladiales</taxon>
        <taxon>Blastocladiaceae</taxon>
        <taxon>Allomyces</taxon>
    </lineage>
</organism>
<dbReference type="EMBL" id="GG745353">
    <property type="protein sequence ID" value="KNE67421.1"/>
    <property type="molecule type" value="Genomic_DNA"/>
</dbReference>
<sequence length="383" mass="40514">MRAASASRAISTARASLLGSTSASRGQRPTRTKRPAAAPPPPGVVLIVSDATSTTTTTTLSSASNAPVQLPALHASRRPTRRHTVTSMFAFTAPGRRRNHTGDASEDAALGFTCKLRIATVTRNLASSRWAEHAVPTPPETTTPDTETPTRDRTGTMSSTMFDDAVSTFSVASAAARSVISWPGERLLTACWPPSASPAAAATTARASSHARDTPPRHRFPIVPPPLPPNHADPPPPPPRDNDPDDNAIPVRVAVILDGHGSRPEDGTSVGPGARVVAHLAWHLPRIVRQLVHLDPGLLAEIPCLAAQIVEVAAELDADLALTPAPSLSSTTTSDEIPPWYLPLLTHALAHLKDLLNRFLDATFLVAAWDAGRRALCDPPPWP</sequence>
<feature type="compositionally biased region" description="Low complexity" evidence="1">
    <location>
        <begin position="1"/>
        <end position="16"/>
    </location>
</feature>
<evidence type="ECO:0000313" key="3">
    <source>
        <dbReference type="Proteomes" id="UP000054350"/>
    </source>
</evidence>
<feature type="region of interest" description="Disordered" evidence="1">
    <location>
        <begin position="1"/>
        <end position="81"/>
    </location>
</feature>
<reference evidence="3" key="2">
    <citation type="submission" date="2009-11" db="EMBL/GenBank/DDBJ databases">
        <title>The Genome Sequence of Allomyces macrogynus strain ATCC 38327.</title>
        <authorList>
            <consortium name="The Broad Institute Genome Sequencing Platform"/>
            <person name="Russ C."/>
            <person name="Cuomo C."/>
            <person name="Shea T."/>
            <person name="Young S.K."/>
            <person name="Zeng Q."/>
            <person name="Koehrsen M."/>
            <person name="Haas B."/>
            <person name="Borodovsky M."/>
            <person name="Guigo R."/>
            <person name="Alvarado L."/>
            <person name="Berlin A."/>
            <person name="Borenstein D."/>
            <person name="Chen Z."/>
            <person name="Engels R."/>
            <person name="Freedman E."/>
            <person name="Gellesch M."/>
            <person name="Goldberg J."/>
            <person name="Griggs A."/>
            <person name="Gujja S."/>
            <person name="Heiman D."/>
            <person name="Hepburn T."/>
            <person name="Howarth C."/>
            <person name="Jen D."/>
            <person name="Larson L."/>
            <person name="Lewis B."/>
            <person name="Mehta T."/>
            <person name="Park D."/>
            <person name="Pearson M."/>
            <person name="Roberts A."/>
            <person name="Saif S."/>
            <person name="Shenoy N."/>
            <person name="Sisk P."/>
            <person name="Stolte C."/>
            <person name="Sykes S."/>
            <person name="Walk T."/>
            <person name="White J."/>
            <person name="Yandava C."/>
            <person name="Burger G."/>
            <person name="Gray M.W."/>
            <person name="Holland P.W.H."/>
            <person name="King N."/>
            <person name="Lang F.B.F."/>
            <person name="Roger A.J."/>
            <person name="Ruiz-Trillo I."/>
            <person name="Lander E."/>
            <person name="Nusbaum C."/>
        </authorList>
    </citation>
    <scope>NUCLEOTIDE SEQUENCE [LARGE SCALE GENOMIC DNA]</scope>
    <source>
        <strain evidence="3">ATCC 38327</strain>
    </source>
</reference>
<feature type="region of interest" description="Disordered" evidence="1">
    <location>
        <begin position="195"/>
        <end position="247"/>
    </location>
</feature>
<feature type="compositionally biased region" description="Pro residues" evidence="1">
    <location>
        <begin position="222"/>
        <end position="239"/>
    </location>
</feature>
<evidence type="ECO:0000256" key="1">
    <source>
        <dbReference type="SAM" id="MobiDB-lite"/>
    </source>
</evidence>
<evidence type="ECO:0000313" key="2">
    <source>
        <dbReference type="EMBL" id="KNE67421.1"/>
    </source>
</evidence>
<feature type="compositionally biased region" description="Low complexity" evidence="1">
    <location>
        <begin position="49"/>
        <end position="64"/>
    </location>
</feature>
<protein>
    <submittedName>
        <fullName evidence="2">Uncharacterized protein</fullName>
    </submittedName>
</protein>
<feature type="compositionally biased region" description="Low complexity" evidence="1">
    <location>
        <begin position="195"/>
        <end position="208"/>
    </location>
</feature>
<dbReference type="VEuPathDB" id="FungiDB:AMAG_11882"/>
<feature type="compositionally biased region" description="Polar residues" evidence="1">
    <location>
        <begin position="18"/>
        <end position="27"/>
    </location>
</feature>
<gene>
    <name evidence="2" type="ORF">AMAG_11882</name>
</gene>
<accession>A0A0L0SY40</accession>